<protein>
    <submittedName>
        <fullName evidence="2">Uncharacterized protein</fullName>
    </submittedName>
</protein>
<name>K1Y0P3_MARBU</name>
<organism evidence="2 3">
    <name type="scientific">Marssonina brunnea f. sp. multigermtubi (strain MB_m1)</name>
    <name type="common">Marssonina leaf spot fungus</name>
    <dbReference type="NCBI Taxonomy" id="1072389"/>
    <lineage>
        <taxon>Eukaryota</taxon>
        <taxon>Fungi</taxon>
        <taxon>Dikarya</taxon>
        <taxon>Ascomycota</taxon>
        <taxon>Pezizomycotina</taxon>
        <taxon>Leotiomycetes</taxon>
        <taxon>Helotiales</taxon>
        <taxon>Drepanopezizaceae</taxon>
        <taxon>Drepanopeziza</taxon>
    </lineage>
</organism>
<proteinExistence type="predicted"/>
<keyword evidence="1" id="KW-0175">Coiled coil</keyword>
<evidence type="ECO:0000313" key="2">
    <source>
        <dbReference type="EMBL" id="EKD18659.1"/>
    </source>
</evidence>
<dbReference type="InParanoid" id="K1Y0P3"/>
<evidence type="ECO:0000256" key="1">
    <source>
        <dbReference type="SAM" id="Coils"/>
    </source>
</evidence>
<reference evidence="2 3" key="1">
    <citation type="journal article" date="2012" name="BMC Genomics">
        <title>Sequencing the genome of Marssonina brunnea reveals fungus-poplar co-evolution.</title>
        <authorList>
            <person name="Zhu S."/>
            <person name="Cao Y.-Z."/>
            <person name="Jiang C."/>
            <person name="Tan B.-Y."/>
            <person name="Wang Z."/>
            <person name="Feng S."/>
            <person name="Zhang L."/>
            <person name="Su X.-H."/>
            <person name="Brejova B."/>
            <person name="Vinar T."/>
            <person name="Xu M."/>
            <person name="Wang M.-X."/>
            <person name="Zhang S.-G."/>
            <person name="Huang M.-R."/>
            <person name="Wu R."/>
            <person name="Zhou Y."/>
        </authorList>
    </citation>
    <scope>NUCLEOTIDE SEQUENCE [LARGE SCALE GENOMIC DNA]</scope>
    <source>
        <strain evidence="2 3">MB_m1</strain>
    </source>
</reference>
<dbReference type="EMBL" id="JH921432">
    <property type="protein sequence ID" value="EKD18659.1"/>
    <property type="molecule type" value="Genomic_DNA"/>
</dbReference>
<evidence type="ECO:0000313" key="3">
    <source>
        <dbReference type="Proteomes" id="UP000006753"/>
    </source>
</evidence>
<sequence length="270" mass="31451">MPRYLPQCLAVRWTIQFFSADEGTLQLFERQRQRNDELENEKEELKKGKEKQNLKLKRGGGRLTCFGEFAAKAECHENYEKGCMDLEFFCPSHKGDIPFVCKEAATELKKIRLAAHLDWEDFWGSVCRLAFNFKDWIEDNAREIHLLNSSDYERVGEMILVVNSRGIHYPKLGFGNDPEVEIDTWTAKTEQVVSEIQRWLNDYHENNEKFRKTLLETADTALRGTYEDEVLTTSRWMVGGHDRGSRSASQFSDDRRAVSKITLREAVELE</sequence>
<dbReference type="KEGG" id="mbe:MBM_02901"/>
<dbReference type="AlphaFoldDB" id="K1Y0P3"/>
<feature type="coiled-coil region" evidence="1">
    <location>
        <begin position="28"/>
        <end position="55"/>
    </location>
</feature>
<gene>
    <name evidence="2" type="ORF">MBM_02901</name>
</gene>
<keyword evidence="3" id="KW-1185">Reference proteome</keyword>
<dbReference type="Proteomes" id="UP000006753">
    <property type="component" value="Unassembled WGS sequence"/>
</dbReference>
<accession>K1Y0P3</accession>
<dbReference type="HOGENOM" id="CLU_1030876_0_0_1"/>